<keyword evidence="4" id="KW-1185">Reference proteome</keyword>
<dbReference type="InterPro" id="IPR007543">
    <property type="entry name" value="LptD_C"/>
</dbReference>
<proteinExistence type="inferred from homology"/>
<dbReference type="InterPro" id="IPR020889">
    <property type="entry name" value="LipoPS_assembly_LptD"/>
</dbReference>
<evidence type="ECO:0000313" key="4">
    <source>
        <dbReference type="Proteomes" id="UP001222770"/>
    </source>
</evidence>
<dbReference type="PROSITE" id="PS51257">
    <property type="entry name" value="PROKAR_LIPOPROTEIN"/>
    <property type="match status" value="1"/>
</dbReference>
<name>A0ABT6CFH1_9SPHN</name>
<sequence length="759" mass="84863" precursor="true">MQPAARPLPQAFSERLRPRAFCAGTALFALSCAAPALAQDQPPPAASPPAPAESQANEQIRFEADKVTYANDSDSITAAGNVVLRRQDQTVRADTVTWDRKTGQIQATGNIRFVDEDGNILYTDKVELTDELKAGAIEDMLLVLREGGRLAARSGSRDQKGDMVLHDAAYTGCAVIDDNDCPRKPSWEITAVRVTYRASDKRVKYYGATLRLFGVPILPLPGLGHTADFRAETGLLIPDFRLSASNGAELSDTWYWRIADNKDLALTGTLFTKALPMLSGRYRHLADKGAFQVTGYVTQSRQIDATATGLAASGSRQLRGYVEANGRFQFSPNWSLTAFGRLSSDRTFLRRYDISRDDRLRSSFNLERIADDSYFSFAGYAVQTLRTGDRQGLVPVALPSLDYRHRFDAPGIGGKLELEVNTLALTRTSGQDMQRAFARAQWDLRTITGLGQEVTLTGLVRGDAYHSTQNELTTTPIYRGLPGWQGRGLATAAVDVKWPLIGSLFGGTQVLTPHVQVVATPHIKNLTIPNEDSRSVELEDSNIFALSRFPGYDRVEDGVRFTYGFDWRLDRPGWRVSSTIGQSYRLSTEKTLLPDGTGLTRRVSDIVGRTELRFRDLVRFTHRYRLDKDSFKLRRNEFDATLGNHSTYAEIGYLRLNRDITSTFEDLRDREELRFSGRFAFARYWSVFGSGVVNLTNKDEDPTNTSDGFQMLRHRIGFAYTDDCLDLGLTWRRDYVTTGDVRRGNTFQLTFSLRNIGVK</sequence>
<keyword evidence="1" id="KW-0472">Membrane</keyword>
<gene>
    <name evidence="1 3" type="primary">lptD</name>
    <name evidence="3" type="ORF">POM99_05590</name>
</gene>
<comment type="similarity">
    <text evidence="1">Belongs to the LptD family.</text>
</comment>
<evidence type="ECO:0000256" key="1">
    <source>
        <dbReference type="HAMAP-Rule" id="MF_01411"/>
    </source>
</evidence>
<reference evidence="3 4" key="1">
    <citation type="submission" date="2023-03" db="EMBL/GenBank/DDBJ databases">
        <title>Novosphingobium cyanobacteriorum sp. nov., isolated from a eutrophic reservoir during the Microcystis bloom period.</title>
        <authorList>
            <person name="Kang M."/>
            <person name="Le V."/>
            <person name="Ko S.-R."/>
            <person name="Lee S.-A."/>
            <person name="Ahn C.-Y."/>
        </authorList>
    </citation>
    <scope>NUCLEOTIDE SEQUENCE [LARGE SCALE GENOMIC DNA]</scope>
    <source>
        <strain evidence="3 4">HBC54</strain>
    </source>
</reference>
<feature type="domain" description="LptD C-terminal" evidence="2">
    <location>
        <begin position="319"/>
        <end position="685"/>
    </location>
</feature>
<dbReference type="PANTHER" id="PTHR30189">
    <property type="entry name" value="LPS-ASSEMBLY PROTEIN"/>
    <property type="match status" value="1"/>
</dbReference>
<accession>A0ABT6CFH1</accession>
<keyword evidence="1" id="KW-0998">Cell outer membrane</keyword>
<comment type="caution">
    <text evidence="1">Lacks conserved residue(s) required for the propagation of feature annotation.</text>
</comment>
<dbReference type="RefSeq" id="WP_277275874.1">
    <property type="nucleotide sequence ID" value="NZ_JAROCY010000004.1"/>
</dbReference>
<dbReference type="InterPro" id="IPR050218">
    <property type="entry name" value="LptD"/>
</dbReference>
<comment type="subunit">
    <text evidence="1">Component of the lipopolysaccharide transport and assembly complex.</text>
</comment>
<dbReference type="Gene3D" id="2.60.450.10">
    <property type="entry name" value="Lipopolysaccharide (LPS) transport protein A like domain"/>
    <property type="match status" value="1"/>
</dbReference>
<dbReference type="EMBL" id="JAROCY010000004">
    <property type="protein sequence ID" value="MDF8332669.1"/>
    <property type="molecule type" value="Genomic_DNA"/>
</dbReference>
<keyword evidence="1" id="KW-0732">Signal</keyword>
<comment type="function">
    <text evidence="1">Involved in the assembly of lipopolysaccharide (LPS) at the surface of the outer membrane.</text>
</comment>
<protein>
    <recommendedName>
        <fullName evidence="1">LPS-assembly protein LptD</fullName>
    </recommendedName>
</protein>
<dbReference type="HAMAP" id="MF_01411">
    <property type="entry name" value="LPS_assembly_LptD"/>
    <property type="match status" value="1"/>
</dbReference>
<evidence type="ECO:0000259" key="2">
    <source>
        <dbReference type="Pfam" id="PF04453"/>
    </source>
</evidence>
<comment type="caution">
    <text evidence="3">The sequence shown here is derived from an EMBL/GenBank/DDBJ whole genome shotgun (WGS) entry which is preliminary data.</text>
</comment>
<dbReference type="Pfam" id="PF04453">
    <property type="entry name" value="LptD"/>
    <property type="match status" value="1"/>
</dbReference>
<feature type="signal peptide" evidence="1">
    <location>
        <begin position="1"/>
        <end position="38"/>
    </location>
</feature>
<dbReference type="PANTHER" id="PTHR30189:SF1">
    <property type="entry name" value="LPS-ASSEMBLY PROTEIN LPTD"/>
    <property type="match status" value="1"/>
</dbReference>
<evidence type="ECO:0000313" key="3">
    <source>
        <dbReference type="EMBL" id="MDF8332669.1"/>
    </source>
</evidence>
<comment type="subcellular location">
    <subcellularLocation>
        <location evidence="1">Cell outer membrane</location>
    </subcellularLocation>
</comment>
<feature type="chain" id="PRO_5044945368" description="LPS-assembly protein LptD" evidence="1">
    <location>
        <begin position="39"/>
        <end position="759"/>
    </location>
</feature>
<dbReference type="Proteomes" id="UP001222770">
    <property type="component" value="Unassembled WGS sequence"/>
</dbReference>
<organism evidence="3 4">
    <name type="scientific">Novosphingobium cyanobacteriorum</name>
    <dbReference type="NCBI Taxonomy" id="3024215"/>
    <lineage>
        <taxon>Bacteria</taxon>
        <taxon>Pseudomonadati</taxon>
        <taxon>Pseudomonadota</taxon>
        <taxon>Alphaproteobacteria</taxon>
        <taxon>Sphingomonadales</taxon>
        <taxon>Sphingomonadaceae</taxon>
        <taxon>Novosphingobium</taxon>
    </lineage>
</organism>